<organism evidence="3 4">
    <name type="scientific">Ruficoccus amylovorans</name>
    <dbReference type="NCBI Taxonomy" id="1804625"/>
    <lineage>
        <taxon>Bacteria</taxon>
        <taxon>Pseudomonadati</taxon>
        <taxon>Verrucomicrobiota</taxon>
        <taxon>Opitutia</taxon>
        <taxon>Puniceicoccales</taxon>
        <taxon>Cerasicoccaceae</taxon>
        <taxon>Ruficoccus</taxon>
    </lineage>
</organism>
<reference evidence="3 4" key="1">
    <citation type="submission" date="2020-07" db="EMBL/GenBank/DDBJ databases">
        <authorList>
            <person name="Feng X."/>
        </authorList>
    </citation>
    <scope>NUCLEOTIDE SEQUENCE [LARGE SCALE GENOMIC DNA]</scope>
    <source>
        <strain evidence="3 4">JCM31066</strain>
    </source>
</reference>
<dbReference type="GO" id="GO:0004016">
    <property type="term" value="F:adenylate cyclase activity"/>
    <property type="evidence" value="ECO:0007669"/>
    <property type="project" value="UniProtKB-ARBA"/>
</dbReference>
<dbReference type="GO" id="GO:0006171">
    <property type="term" value="P:cAMP biosynthetic process"/>
    <property type="evidence" value="ECO:0007669"/>
    <property type="project" value="TreeGrafter"/>
</dbReference>
<feature type="domain" description="Guanylate cyclase" evidence="2">
    <location>
        <begin position="546"/>
        <end position="684"/>
    </location>
</feature>
<dbReference type="PANTHER" id="PTHR43081">
    <property type="entry name" value="ADENYLATE CYCLASE, TERMINAL-DIFFERENTIATION SPECIFIC-RELATED"/>
    <property type="match status" value="1"/>
</dbReference>
<dbReference type="Proteomes" id="UP000546464">
    <property type="component" value="Unassembled WGS sequence"/>
</dbReference>
<comment type="caution">
    <text evidence="3">The sequence shown here is derived from an EMBL/GenBank/DDBJ whole genome shotgun (WGS) entry which is preliminary data.</text>
</comment>
<dbReference type="AlphaFoldDB" id="A0A842H9A2"/>
<dbReference type="RefSeq" id="WP_185673912.1">
    <property type="nucleotide sequence ID" value="NZ_JACHVB010000012.1"/>
</dbReference>
<dbReference type="InterPro" id="IPR050697">
    <property type="entry name" value="Adenylyl/Guanylyl_Cyclase_3/4"/>
</dbReference>
<dbReference type="Pfam" id="PF05226">
    <property type="entry name" value="CHASE2"/>
    <property type="match status" value="1"/>
</dbReference>
<dbReference type="Pfam" id="PF00211">
    <property type="entry name" value="Guanylate_cyc"/>
    <property type="match status" value="1"/>
</dbReference>
<dbReference type="PANTHER" id="PTHR43081:SF1">
    <property type="entry name" value="ADENYLATE CYCLASE, TERMINAL-DIFFERENTIATION SPECIFIC"/>
    <property type="match status" value="1"/>
</dbReference>
<dbReference type="PROSITE" id="PS50125">
    <property type="entry name" value="GUANYLATE_CYCLASE_2"/>
    <property type="match status" value="1"/>
</dbReference>
<dbReference type="SMART" id="SM00044">
    <property type="entry name" value="CYCc"/>
    <property type="match status" value="1"/>
</dbReference>
<dbReference type="InterPro" id="IPR029787">
    <property type="entry name" value="Nucleotide_cyclase"/>
</dbReference>
<sequence>MASARASNFKLFLVMAPVALLWLALSEWEPLQPVFKPLENLAMDWRFQIRGEREVPEARLVYANVDAATSDYWGERPFPRGEYARLARVLFEYGEARAVGFDFVLSPQAHSVMVPRETIIEQDKLMALLTRLHPETVYAAFYSGSLLPLTIEDRKKDRSVEYVEEKPRNFPYLRENPEAGTEDTFPEMPAYPIVPGLGEGRVGLIDMDQIRNAGPVQRWIPLFSRSRGPYETLNHVDGIYASLGIDKNEAREFVDELDGKVFVFDRDYNQLGVFPTRTERTFYTLSLELALIELGLERDAISIDEDSLQVTDAEGEVLIDAPLTDGQVVETNWFSRWDNRELNPAASARKIYEQAYNLEESGDEQLEREAREFFKMFKDAVVLIGPTDPLLQDLAPTPFDSNPVPKVSVHGNLYKTLMSGQYITRLPRWADVVILCALTALVAWLGTYSGRSSLWAKLASFAVLVLYVGGVFWAFSQFGLVVPLVAPVACAVTTTTAGAIYRLLVEEKQKGRIKGMFGTYLSPQLVERMVESGEEPQLGGVDETITAFFSDIQSFSSFSELLEPHQLVELMNEYLTAMTDIVQEEGGTLDKYIGDAMVAMFNAPIHIEHHAYKACRAAARIQQRQAILCRKWAGEGDKWPPIVPQMRTRIGLNTGHATVGNMGSETRFNYTMMGDTVNLAARCESGAKSAGAFTLVTEQTRREALAVRDDLLFRFVDKWQVKGRAQPVDMYELVGFREELSPEVVEAVGIYEAALQRYFACDWDGARADFEKAAQGEQFQPGRDPGVFLNPSLAMIARCAQMKANPPPAGWDGVYVMKTK</sequence>
<dbReference type="CDD" id="cd07302">
    <property type="entry name" value="CHD"/>
    <property type="match status" value="1"/>
</dbReference>
<keyword evidence="1" id="KW-0472">Membrane</keyword>
<feature type="transmembrane region" description="Helical" evidence="1">
    <location>
        <begin position="481"/>
        <end position="504"/>
    </location>
</feature>
<proteinExistence type="predicted"/>
<evidence type="ECO:0000259" key="2">
    <source>
        <dbReference type="PROSITE" id="PS50125"/>
    </source>
</evidence>
<evidence type="ECO:0000313" key="3">
    <source>
        <dbReference type="EMBL" id="MBC2592900.1"/>
    </source>
</evidence>
<name>A0A842H9A2_9BACT</name>
<keyword evidence="1" id="KW-1133">Transmembrane helix</keyword>
<feature type="transmembrane region" description="Helical" evidence="1">
    <location>
        <begin position="429"/>
        <end position="447"/>
    </location>
</feature>
<keyword evidence="1" id="KW-0812">Transmembrane</keyword>
<keyword evidence="4" id="KW-1185">Reference proteome</keyword>
<dbReference type="InterPro" id="IPR001054">
    <property type="entry name" value="A/G_cyclase"/>
</dbReference>
<dbReference type="EMBL" id="JACHVB010000012">
    <property type="protein sequence ID" value="MBC2592900.1"/>
    <property type="molecule type" value="Genomic_DNA"/>
</dbReference>
<evidence type="ECO:0000313" key="4">
    <source>
        <dbReference type="Proteomes" id="UP000546464"/>
    </source>
</evidence>
<gene>
    <name evidence="3" type="ORF">H5P28_01375</name>
</gene>
<evidence type="ECO:0000256" key="1">
    <source>
        <dbReference type="SAM" id="Phobius"/>
    </source>
</evidence>
<protein>
    <submittedName>
        <fullName evidence="3">Adenylate/guanylate cyclase domain-containing protein</fullName>
    </submittedName>
</protein>
<dbReference type="InterPro" id="IPR007890">
    <property type="entry name" value="CHASE2"/>
</dbReference>
<accession>A0A842H9A2</accession>
<dbReference type="SMART" id="SM01080">
    <property type="entry name" value="CHASE2"/>
    <property type="match status" value="1"/>
</dbReference>
<dbReference type="SUPFAM" id="SSF55073">
    <property type="entry name" value="Nucleotide cyclase"/>
    <property type="match status" value="1"/>
</dbReference>
<dbReference type="GO" id="GO:0035556">
    <property type="term" value="P:intracellular signal transduction"/>
    <property type="evidence" value="ECO:0007669"/>
    <property type="project" value="InterPro"/>
</dbReference>
<dbReference type="Gene3D" id="3.30.70.1230">
    <property type="entry name" value="Nucleotide cyclase"/>
    <property type="match status" value="1"/>
</dbReference>
<feature type="transmembrane region" description="Helical" evidence="1">
    <location>
        <begin position="454"/>
        <end position="475"/>
    </location>
</feature>